<dbReference type="InterPro" id="IPR036457">
    <property type="entry name" value="PPM-type-like_dom_sf"/>
</dbReference>
<dbReference type="STRING" id="400682.A0A1X7UW22"/>
<evidence type="ECO:0000313" key="2">
    <source>
        <dbReference type="EnsemblMetazoa" id="Aqu2.1.31724_001"/>
    </source>
</evidence>
<proteinExistence type="predicted"/>
<dbReference type="EnsemblMetazoa" id="Aqu2.1.31724_001">
    <property type="protein sequence ID" value="Aqu2.1.31724_001"/>
    <property type="gene ID" value="Aqu2.1.31724"/>
</dbReference>
<dbReference type="SUPFAM" id="SSF81606">
    <property type="entry name" value="PP2C-like"/>
    <property type="match status" value="1"/>
</dbReference>
<name>A0A1X7UW22_AMPQE</name>
<dbReference type="AlphaFoldDB" id="A0A1X7UW22"/>
<dbReference type="Pfam" id="PF00481">
    <property type="entry name" value="PP2C"/>
    <property type="match status" value="1"/>
</dbReference>
<accession>A0A1X7UW22</accession>
<reference evidence="2" key="1">
    <citation type="submission" date="2017-05" db="UniProtKB">
        <authorList>
            <consortium name="EnsemblMetazoa"/>
        </authorList>
    </citation>
    <scope>IDENTIFICATION</scope>
</reference>
<sequence>MFPLVLHAWTKKHQGYLSTAGTTATVLVIDSTRIYVGNAGDSTQVIDVNNDKFRWPGEPTVKPVIISKDHETSDPEEIQNVERLVY</sequence>
<dbReference type="Gene3D" id="3.60.40.10">
    <property type="entry name" value="PPM-type phosphatase domain"/>
    <property type="match status" value="1"/>
</dbReference>
<dbReference type="InterPro" id="IPR001932">
    <property type="entry name" value="PPM-type_phosphatase-like_dom"/>
</dbReference>
<feature type="domain" description="PPM-type phosphatase" evidence="1">
    <location>
        <begin position="17"/>
        <end position="82"/>
    </location>
</feature>
<dbReference type="InParanoid" id="A0A1X7UW22"/>
<protein>
    <recommendedName>
        <fullName evidence="1">PPM-type phosphatase domain-containing protein</fullName>
    </recommendedName>
</protein>
<organism evidence="2">
    <name type="scientific">Amphimedon queenslandica</name>
    <name type="common">Sponge</name>
    <dbReference type="NCBI Taxonomy" id="400682"/>
    <lineage>
        <taxon>Eukaryota</taxon>
        <taxon>Metazoa</taxon>
        <taxon>Porifera</taxon>
        <taxon>Demospongiae</taxon>
        <taxon>Heteroscleromorpha</taxon>
        <taxon>Haplosclerida</taxon>
        <taxon>Niphatidae</taxon>
        <taxon>Amphimedon</taxon>
    </lineage>
</organism>
<evidence type="ECO:0000259" key="1">
    <source>
        <dbReference type="Pfam" id="PF00481"/>
    </source>
</evidence>